<evidence type="ECO:0000256" key="1">
    <source>
        <dbReference type="ARBA" id="ARBA00022723"/>
    </source>
</evidence>
<evidence type="ECO:0000256" key="2">
    <source>
        <dbReference type="ARBA" id="ARBA00022833"/>
    </source>
</evidence>
<dbReference type="PANTHER" id="PTHR47660">
    <property type="entry name" value="TRANSCRIPTION FACTOR WITH C2H2 AND ZN(2)-CYS(6) DNA BINDING DOMAIN (EUROFUNG)-RELATED-RELATED"/>
    <property type="match status" value="1"/>
</dbReference>
<evidence type="ECO:0000256" key="4">
    <source>
        <dbReference type="ARBA" id="ARBA00023163"/>
    </source>
</evidence>
<evidence type="ECO:0000313" key="9">
    <source>
        <dbReference type="Proteomes" id="UP001283341"/>
    </source>
</evidence>
<dbReference type="SUPFAM" id="SSF57701">
    <property type="entry name" value="Zn2/Cys6 DNA-binding domain"/>
    <property type="match status" value="1"/>
</dbReference>
<evidence type="ECO:0000256" key="5">
    <source>
        <dbReference type="ARBA" id="ARBA00023242"/>
    </source>
</evidence>
<name>A0AAE0MG37_9PEZI</name>
<dbReference type="PANTHER" id="PTHR47660:SF3">
    <property type="entry name" value="FINGER DOMAIN PROTEIN, PUTATIVE (AFU_ORTHOLOGUE AFUA_4G03310)-RELATED"/>
    <property type="match status" value="1"/>
</dbReference>
<evidence type="ECO:0000256" key="3">
    <source>
        <dbReference type="ARBA" id="ARBA00023015"/>
    </source>
</evidence>
<organism evidence="8 9">
    <name type="scientific">Apodospora peruviana</name>
    <dbReference type="NCBI Taxonomy" id="516989"/>
    <lineage>
        <taxon>Eukaryota</taxon>
        <taxon>Fungi</taxon>
        <taxon>Dikarya</taxon>
        <taxon>Ascomycota</taxon>
        <taxon>Pezizomycotina</taxon>
        <taxon>Sordariomycetes</taxon>
        <taxon>Sordariomycetidae</taxon>
        <taxon>Sordariales</taxon>
        <taxon>Lasiosphaeriaceae</taxon>
        <taxon>Apodospora</taxon>
    </lineage>
</organism>
<dbReference type="SMART" id="SM00066">
    <property type="entry name" value="GAL4"/>
    <property type="match status" value="1"/>
</dbReference>
<proteinExistence type="predicted"/>
<dbReference type="GO" id="GO:0000981">
    <property type="term" value="F:DNA-binding transcription factor activity, RNA polymerase II-specific"/>
    <property type="evidence" value="ECO:0007669"/>
    <property type="project" value="InterPro"/>
</dbReference>
<keyword evidence="2" id="KW-0862">Zinc</keyword>
<dbReference type="Gene3D" id="4.10.240.10">
    <property type="entry name" value="Zn(2)-C6 fungal-type DNA-binding domain"/>
    <property type="match status" value="1"/>
</dbReference>
<keyword evidence="1" id="KW-0479">Metal-binding</keyword>
<feature type="compositionally biased region" description="Polar residues" evidence="6">
    <location>
        <begin position="91"/>
        <end position="101"/>
    </location>
</feature>
<dbReference type="EMBL" id="JAUEDM010000001">
    <property type="protein sequence ID" value="KAK3330453.1"/>
    <property type="molecule type" value="Genomic_DNA"/>
</dbReference>
<protein>
    <recommendedName>
        <fullName evidence="7">Zn(2)-C6 fungal-type domain-containing protein</fullName>
    </recommendedName>
</protein>
<reference evidence="8" key="1">
    <citation type="journal article" date="2023" name="Mol. Phylogenet. Evol.">
        <title>Genome-scale phylogeny and comparative genomics of the fungal order Sordariales.</title>
        <authorList>
            <person name="Hensen N."/>
            <person name="Bonometti L."/>
            <person name="Westerberg I."/>
            <person name="Brannstrom I.O."/>
            <person name="Guillou S."/>
            <person name="Cros-Aarteil S."/>
            <person name="Calhoun S."/>
            <person name="Haridas S."/>
            <person name="Kuo A."/>
            <person name="Mondo S."/>
            <person name="Pangilinan J."/>
            <person name="Riley R."/>
            <person name="LaButti K."/>
            <person name="Andreopoulos B."/>
            <person name="Lipzen A."/>
            <person name="Chen C."/>
            <person name="Yan M."/>
            <person name="Daum C."/>
            <person name="Ng V."/>
            <person name="Clum A."/>
            <person name="Steindorff A."/>
            <person name="Ohm R.A."/>
            <person name="Martin F."/>
            <person name="Silar P."/>
            <person name="Natvig D.O."/>
            <person name="Lalanne C."/>
            <person name="Gautier V."/>
            <person name="Ament-Velasquez S.L."/>
            <person name="Kruys A."/>
            <person name="Hutchinson M.I."/>
            <person name="Powell A.J."/>
            <person name="Barry K."/>
            <person name="Miller A.N."/>
            <person name="Grigoriev I.V."/>
            <person name="Debuchy R."/>
            <person name="Gladieux P."/>
            <person name="Hiltunen Thoren M."/>
            <person name="Johannesson H."/>
        </authorList>
    </citation>
    <scope>NUCLEOTIDE SEQUENCE</scope>
    <source>
        <strain evidence="8">CBS 118394</strain>
    </source>
</reference>
<feature type="domain" description="Zn(2)-C6 fungal-type" evidence="7">
    <location>
        <begin position="9"/>
        <end position="39"/>
    </location>
</feature>
<evidence type="ECO:0000313" key="8">
    <source>
        <dbReference type="EMBL" id="KAK3330453.1"/>
    </source>
</evidence>
<gene>
    <name evidence="8" type="ORF">B0H66DRAFT_468993</name>
</gene>
<dbReference type="Pfam" id="PF00172">
    <property type="entry name" value="Zn_clus"/>
    <property type="match status" value="1"/>
</dbReference>
<dbReference type="PRINTS" id="PR00755">
    <property type="entry name" value="AFLATOXINBRP"/>
</dbReference>
<evidence type="ECO:0000259" key="7">
    <source>
        <dbReference type="PROSITE" id="PS50048"/>
    </source>
</evidence>
<accession>A0AAE0MG37</accession>
<dbReference type="InterPro" id="IPR001138">
    <property type="entry name" value="Zn2Cys6_DnaBD"/>
</dbReference>
<feature type="compositionally biased region" description="Low complexity" evidence="6">
    <location>
        <begin position="78"/>
        <end position="87"/>
    </location>
</feature>
<dbReference type="PROSITE" id="PS50048">
    <property type="entry name" value="ZN2_CY6_FUNGAL_2"/>
    <property type="match status" value="1"/>
</dbReference>
<sequence>MDVKTRQKSCNACVRSKRKCDKRAPVCSRCAERNEVCVYKRRRRGEYHDDNLNPAVPASASAPDMDMDLDLEFDVDHGPQGQQQPHGVLGEQQQQQSTLADNSAAAAAAAAAVVFSSAFPQLDFSFSPITDTSPAFGLATATSPPKDHDDVGGNMGCYLDPFLNYTIEDSQQPPDSSNLWLVSASQQQHDLVTAAERPGTPVPEEMKRDYKKMDALCSNYEPWQIYDPTSRFHYLFHRLKSFPADFASENATPFLHRHLYNSAGPPACIMACFSTSVMYSNRTPANQAMVFRVLQQDLDKLFCGDGGPATPREKLARAQALFLYQSIRLFDGDVSLRAQAERDLPLLETWLADLCRIRDNLGERRHAAADGRIRRSRIRNRRELEPPTDWERWVFAESVRRTIIMAYSVLTMYGMMKGTQVPPTDGSGRDPWAYIHRWTLSRHLWEADSSYDFYRAWEEKKPHFVINSYSFDEFLKYGRPDDVDEFAKIMLSA</sequence>
<evidence type="ECO:0000256" key="6">
    <source>
        <dbReference type="SAM" id="MobiDB-lite"/>
    </source>
</evidence>
<dbReference type="CDD" id="cd00067">
    <property type="entry name" value="GAL4"/>
    <property type="match status" value="1"/>
</dbReference>
<keyword evidence="4" id="KW-0804">Transcription</keyword>
<keyword evidence="5" id="KW-0539">Nucleus</keyword>
<comment type="caution">
    <text evidence="8">The sequence shown here is derived from an EMBL/GenBank/DDBJ whole genome shotgun (WGS) entry which is preliminary data.</text>
</comment>
<feature type="region of interest" description="Disordered" evidence="6">
    <location>
        <begin position="71"/>
        <end position="101"/>
    </location>
</feature>
<dbReference type="GO" id="GO:0008270">
    <property type="term" value="F:zinc ion binding"/>
    <property type="evidence" value="ECO:0007669"/>
    <property type="project" value="InterPro"/>
</dbReference>
<dbReference type="AlphaFoldDB" id="A0AAE0MG37"/>
<keyword evidence="3" id="KW-0805">Transcription regulation</keyword>
<dbReference type="Proteomes" id="UP001283341">
    <property type="component" value="Unassembled WGS sequence"/>
</dbReference>
<keyword evidence="9" id="KW-1185">Reference proteome</keyword>
<dbReference type="InterPro" id="IPR036864">
    <property type="entry name" value="Zn2-C6_fun-type_DNA-bd_sf"/>
</dbReference>
<reference evidence="8" key="2">
    <citation type="submission" date="2023-06" db="EMBL/GenBank/DDBJ databases">
        <authorList>
            <consortium name="Lawrence Berkeley National Laboratory"/>
            <person name="Haridas S."/>
            <person name="Hensen N."/>
            <person name="Bonometti L."/>
            <person name="Westerberg I."/>
            <person name="Brannstrom I.O."/>
            <person name="Guillou S."/>
            <person name="Cros-Aarteil S."/>
            <person name="Calhoun S."/>
            <person name="Kuo A."/>
            <person name="Mondo S."/>
            <person name="Pangilinan J."/>
            <person name="Riley R."/>
            <person name="Labutti K."/>
            <person name="Andreopoulos B."/>
            <person name="Lipzen A."/>
            <person name="Chen C."/>
            <person name="Yanf M."/>
            <person name="Daum C."/>
            <person name="Ng V."/>
            <person name="Clum A."/>
            <person name="Steindorff A."/>
            <person name="Ohm R."/>
            <person name="Martin F."/>
            <person name="Silar P."/>
            <person name="Natvig D."/>
            <person name="Lalanne C."/>
            <person name="Gautier V."/>
            <person name="Ament-Velasquez S.L."/>
            <person name="Kruys A."/>
            <person name="Hutchinson M.I."/>
            <person name="Powell A.J."/>
            <person name="Barry K."/>
            <person name="Miller A.N."/>
            <person name="Grigoriev I.V."/>
            <person name="Debuchy R."/>
            <person name="Gladieux P."/>
            <person name="Thoren M.H."/>
            <person name="Johannesson H."/>
        </authorList>
    </citation>
    <scope>NUCLEOTIDE SEQUENCE</scope>
    <source>
        <strain evidence="8">CBS 118394</strain>
    </source>
</reference>